<name>A0A7G9YZX3_9EURY</name>
<accession>A0A7G9YZX3</accession>
<organism evidence="1">
    <name type="scientific">Candidatus Methanophagaceae archaeon ANME-1 ERB6</name>
    <dbReference type="NCBI Taxonomy" id="2759912"/>
    <lineage>
        <taxon>Archaea</taxon>
        <taxon>Methanobacteriati</taxon>
        <taxon>Methanobacteriota</taxon>
        <taxon>Stenosarchaea group</taxon>
        <taxon>Methanomicrobia</taxon>
        <taxon>Candidatus Methanophagales</taxon>
        <taxon>Candidatus Methanophagaceae</taxon>
    </lineage>
</organism>
<dbReference type="AlphaFoldDB" id="A0A7G9YZX3"/>
<protein>
    <submittedName>
        <fullName evidence="1">Uncharacterized protein</fullName>
    </submittedName>
</protein>
<dbReference type="EMBL" id="MT631545">
    <property type="protein sequence ID" value="QNO53557.1"/>
    <property type="molecule type" value="Genomic_DNA"/>
</dbReference>
<gene>
    <name evidence="1" type="ORF">LGBLGJPO_00021</name>
</gene>
<reference evidence="1" key="1">
    <citation type="submission" date="2020-06" db="EMBL/GenBank/DDBJ databases">
        <title>Unique genomic features of the anaerobic methanotrophic archaea.</title>
        <authorList>
            <person name="Chadwick G.L."/>
            <person name="Skennerton C.T."/>
            <person name="Laso-Perez R."/>
            <person name="Leu A.O."/>
            <person name="Speth D.R."/>
            <person name="Yu H."/>
            <person name="Morgan-Lang C."/>
            <person name="Hatzenpichler R."/>
            <person name="Goudeau D."/>
            <person name="Malmstrom R."/>
            <person name="Brazelton W.J."/>
            <person name="Woyke T."/>
            <person name="Hallam S.J."/>
            <person name="Tyson G.W."/>
            <person name="Wegener G."/>
            <person name="Boetius A."/>
            <person name="Orphan V."/>
        </authorList>
    </citation>
    <scope>NUCLEOTIDE SEQUENCE</scope>
</reference>
<proteinExistence type="predicted"/>
<evidence type="ECO:0000313" key="1">
    <source>
        <dbReference type="EMBL" id="QNO53557.1"/>
    </source>
</evidence>
<sequence length="52" mass="5943">MAKKLTEEEMLAEALKDPKIKKVWGALKDIIPEAIAEYKEKKEHERSTDSGD</sequence>